<evidence type="ECO:0000259" key="1">
    <source>
        <dbReference type="PROSITE" id="PS50181"/>
    </source>
</evidence>
<dbReference type="Pfam" id="PF00646">
    <property type="entry name" value="F-box"/>
    <property type="match status" value="1"/>
</dbReference>
<sequence length="504" mass="57586">MKRPKGKDGFNSTCRISILPEHILQKILYFLSQKEAVRTSVLSKSWRSIWCTRPNLDFSIQAFEGNKQDFITTVDNTLQRYLDHRLCIEEFSLRVSIGGDDDEESMPALEQWITLVTSMGLKELRLRNSTEDYKINHLPSVVFEAESLKYLHLDRFIVDQTTIRRILLLKNLKSLDLQRVSIKDDIFEKIILSSPMIETLAVRNCRTLTTIDAMSLQNLKKFTFVNDNVPFVDDCRIKIHTPSLQVIDFRGRYIPFLMGADFRNLTRLSLTDVVSPLDHLSTCKFPILEILIIFDCCGFEEIKLFIDAPKINSFDYFGDFIPSISFATTSSSSEWHSTIHLHSIDVFSSLWFVNLNELLKSLSQSIISLNIDQCSPIRENIMVQDKNIKPVVVDSLGLRFDLSSISSLMNALFCLQHILLLAAAAMHPSPAMFAPSDAALSANASPRRSISSKLLPQHDSAASQTKSASPARLFRRRCFCCCSSWNRERICSSWNWERICSSWN</sequence>
<feature type="domain" description="F-box" evidence="1">
    <location>
        <begin position="13"/>
        <end position="49"/>
    </location>
</feature>
<dbReference type="Pfam" id="PF24758">
    <property type="entry name" value="LRR_At5g56370"/>
    <property type="match status" value="1"/>
</dbReference>
<gene>
    <name evidence="2" type="ORF">MIMGU_mgv1a017752mg</name>
</gene>
<dbReference type="CDD" id="cd22160">
    <property type="entry name" value="F-box_AtFBL13-like"/>
    <property type="match status" value="1"/>
</dbReference>
<dbReference type="InterPro" id="IPR036047">
    <property type="entry name" value="F-box-like_dom_sf"/>
</dbReference>
<reference evidence="2 3" key="1">
    <citation type="journal article" date="2013" name="Proc. Natl. Acad. Sci. U.S.A.">
        <title>Fine-scale variation in meiotic recombination in Mimulus inferred from population shotgun sequencing.</title>
        <authorList>
            <person name="Hellsten U."/>
            <person name="Wright K.M."/>
            <person name="Jenkins J."/>
            <person name="Shu S."/>
            <person name="Yuan Y."/>
            <person name="Wessler S.R."/>
            <person name="Schmutz J."/>
            <person name="Willis J.H."/>
            <person name="Rokhsar D.S."/>
        </authorList>
    </citation>
    <scope>NUCLEOTIDE SEQUENCE [LARGE SCALE GENOMIC DNA]</scope>
    <source>
        <strain evidence="3">cv. DUN x IM62</strain>
    </source>
</reference>
<dbReference type="InterPro" id="IPR032675">
    <property type="entry name" value="LRR_dom_sf"/>
</dbReference>
<name>A0A022QJW3_ERYGU</name>
<dbReference type="Gene3D" id="3.80.10.10">
    <property type="entry name" value="Ribonuclease Inhibitor"/>
    <property type="match status" value="1"/>
</dbReference>
<dbReference type="AlphaFoldDB" id="A0A022QJW3"/>
<dbReference type="PANTHER" id="PTHR31639">
    <property type="entry name" value="F-BOX PROTEIN-LIKE"/>
    <property type="match status" value="1"/>
</dbReference>
<dbReference type="InterPro" id="IPR053781">
    <property type="entry name" value="F-box_AtFBL13-like"/>
</dbReference>
<dbReference type="SUPFAM" id="SSF52058">
    <property type="entry name" value="L domain-like"/>
    <property type="match status" value="1"/>
</dbReference>
<dbReference type="InterPro" id="IPR001810">
    <property type="entry name" value="F-box_dom"/>
</dbReference>
<dbReference type="EMBL" id="KI631427">
    <property type="protein sequence ID" value="EYU28246.1"/>
    <property type="molecule type" value="Genomic_DNA"/>
</dbReference>
<accession>A0A022QJW3</accession>
<dbReference type="STRING" id="4155.A0A022QJW3"/>
<proteinExistence type="predicted"/>
<dbReference type="PANTHER" id="PTHR31639:SF42">
    <property type="entry name" value="OS02G0160200 PROTEIN"/>
    <property type="match status" value="1"/>
</dbReference>
<organism evidence="2 3">
    <name type="scientific">Erythranthe guttata</name>
    <name type="common">Yellow monkey flower</name>
    <name type="synonym">Mimulus guttatus</name>
    <dbReference type="NCBI Taxonomy" id="4155"/>
    <lineage>
        <taxon>Eukaryota</taxon>
        <taxon>Viridiplantae</taxon>
        <taxon>Streptophyta</taxon>
        <taxon>Embryophyta</taxon>
        <taxon>Tracheophyta</taxon>
        <taxon>Spermatophyta</taxon>
        <taxon>Magnoliopsida</taxon>
        <taxon>eudicotyledons</taxon>
        <taxon>Gunneridae</taxon>
        <taxon>Pentapetalae</taxon>
        <taxon>asterids</taxon>
        <taxon>lamiids</taxon>
        <taxon>Lamiales</taxon>
        <taxon>Phrymaceae</taxon>
        <taxon>Erythranthe</taxon>
    </lineage>
</organism>
<dbReference type="eggNOG" id="ENOG502S269">
    <property type="taxonomic scope" value="Eukaryota"/>
</dbReference>
<dbReference type="SMART" id="SM00256">
    <property type="entry name" value="FBOX"/>
    <property type="match status" value="1"/>
</dbReference>
<evidence type="ECO:0000313" key="2">
    <source>
        <dbReference type="EMBL" id="EYU28246.1"/>
    </source>
</evidence>
<keyword evidence="3" id="KW-1185">Reference proteome</keyword>
<dbReference type="SUPFAM" id="SSF81383">
    <property type="entry name" value="F-box domain"/>
    <property type="match status" value="1"/>
</dbReference>
<evidence type="ECO:0000313" key="3">
    <source>
        <dbReference type="Proteomes" id="UP000030748"/>
    </source>
</evidence>
<dbReference type="Proteomes" id="UP000030748">
    <property type="component" value="Unassembled WGS sequence"/>
</dbReference>
<dbReference type="InterPro" id="IPR055411">
    <property type="entry name" value="LRR_FXL15/At3g58940/PEG3-like"/>
</dbReference>
<protein>
    <recommendedName>
        <fullName evidence="1">F-box domain-containing protein</fullName>
    </recommendedName>
</protein>
<dbReference type="PROSITE" id="PS50181">
    <property type="entry name" value="FBOX"/>
    <property type="match status" value="1"/>
</dbReference>
<dbReference type="Gene3D" id="1.20.1280.50">
    <property type="match status" value="1"/>
</dbReference>